<sequence>MNFVWVYAAAVPRDRKESFTTHAREAAEMFKCAGALSVQENWACEDVDGKLSSFPVAVGKADDEDVVVGWVIWPDEDTAQACMASMEDDPKWQDMGERPHDGKRMLWGHFRPVLIS</sequence>
<dbReference type="OrthoDB" id="9792392at2"/>
<evidence type="ECO:0000313" key="2">
    <source>
        <dbReference type="Proteomes" id="UP000244912"/>
    </source>
</evidence>
<dbReference type="Gene3D" id="3.30.70.100">
    <property type="match status" value="1"/>
</dbReference>
<dbReference type="Pfam" id="PF07237">
    <property type="entry name" value="DUF1428"/>
    <property type="match status" value="1"/>
</dbReference>
<dbReference type="Proteomes" id="UP000244912">
    <property type="component" value="Unassembled WGS sequence"/>
</dbReference>
<accession>A0A2R8BUK5</accession>
<organism evidence="1 2">
    <name type="scientific">Palleronia abyssalis</name>
    <dbReference type="NCBI Taxonomy" id="1501240"/>
    <lineage>
        <taxon>Bacteria</taxon>
        <taxon>Pseudomonadati</taxon>
        <taxon>Pseudomonadota</taxon>
        <taxon>Alphaproteobacteria</taxon>
        <taxon>Rhodobacterales</taxon>
        <taxon>Roseobacteraceae</taxon>
        <taxon>Palleronia</taxon>
    </lineage>
</organism>
<dbReference type="InterPro" id="IPR009874">
    <property type="entry name" value="DUF1428"/>
</dbReference>
<gene>
    <name evidence="1" type="ORF">PAA8504_01591</name>
</gene>
<dbReference type="SUPFAM" id="SSF54909">
    <property type="entry name" value="Dimeric alpha+beta barrel"/>
    <property type="match status" value="1"/>
</dbReference>
<reference evidence="2" key="1">
    <citation type="submission" date="2018-03" db="EMBL/GenBank/DDBJ databases">
        <authorList>
            <person name="Rodrigo-Torres L."/>
            <person name="Arahal R. D."/>
            <person name="Lucena T."/>
        </authorList>
    </citation>
    <scope>NUCLEOTIDE SEQUENCE [LARGE SCALE GENOMIC DNA]</scope>
    <source>
        <strain evidence="2">CECT 8504</strain>
    </source>
</reference>
<evidence type="ECO:0000313" key="1">
    <source>
        <dbReference type="EMBL" id="SPJ23776.1"/>
    </source>
</evidence>
<dbReference type="InterPro" id="IPR011008">
    <property type="entry name" value="Dimeric_a/b-barrel"/>
</dbReference>
<proteinExistence type="predicted"/>
<dbReference type="RefSeq" id="WP_108893642.1">
    <property type="nucleotide sequence ID" value="NZ_ONZF01000003.1"/>
</dbReference>
<evidence type="ECO:0008006" key="3">
    <source>
        <dbReference type="Google" id="ProtNLM"/>
    </source>
</evidence>
<protein>
    <recommendedName>
        <fullName evidence="3">DUF1428 domain-containing protein</fullName>
    </recommendedName>
</protein>
<name>A0A2R8BUK5_9RHOB</name>
<dbReference type="EMBL" id="ONZF01000003">
    <property type="protein sequence ID" value="SPJ23776.1"/>
    <property type="molecule type" value="Genomic_DNA"/>
</dbReference>
<dbReference type="AlphaFoldDB" id="A0A2R8BUK5"/>
<keyword evidence="2" id="KW-1185">Reference proteome</keyword>